<evidence type="ECO:0000313" key="3">
    <source>
        <dbReference type="Proteomes" id="UP000789901"/>
    </source>
</evidence>
<feature type="region of interest" description="Disordered" evidence="1">
    <location>
        <begin position="9"/>
        <end position="28"/>
    </location>
</feature>
<protein>
    <submittedName>
        <fullName evidence="2">39851_t:CDS:1</fullName>
    </submittedName>
</protein>
<evidence type="ECO:0000256" key="1">
    <source>
        <dbReference type="SAM" id="MobiDB-lite"/>
    </source>
</evidence>
<accession>A0ABN7UYC8</accession>
<dbReference type="Proteomes" id="UP000789901">
    <property type="component" value="Unassembled WGS sequence"/>
</dbReference>
<proteinExistence type="predicted"/>
<comment type="caution">
    <text evidence="2">The sequence shown here is derived from an EMBL/GenBank/DDBJ whole genome shotgun (WGS) entry which is preliminary data.</text>
</comment>
<reference evidence="2 3" key="1">
    <citation type="submission" date="2021-06" db="EMBL/GenBank/DDBJ databases">
        <authorList>
            <person name="Kallberg Y."/>
            <person name="Tangrot J."/>
            <person name="Rosling A."/>
        </authorList>
    </citation>
    <scope>NUCLEOTIDE SEQUENCE [LARGE SCALE GENOMIC DNA]</scope>
    <source>
        <strain evidence="2 3">120-4 pot B 10/14</strain>
    </source>
</reference>
<name>A0ABN7UYC8_GIGMA</name>
<evidence type="ECO:0000313" key="2">
    <source>
        <dbReference type="EMBL" id="CAG8688298.1"/>
    </source>
</evidence>
<gene>
    <name evidence="2" type="ORF">GMARGA_LOCUS11342</name>
</gene>
<keyword evidence="3" id="KW-1185">Reference proteome</keyword>
<dbReference type="EMBL" id="CAJVQB010006617">
    <property type="protein sequence ID" value="CAG8688298.1"/>
    <property type="molecule type" value="Genomic_DNA"/>
</dbReference>
<sequence>MLAIPFHEQLHQLRENTSRQKAKPKQQNEMMTLSKMIALVTMKIL</sequence>
<organism evidence="2 3">
    <name type="scientific">Gigaspora margarita</name>
    <dbReference type="NCBI Taxonomy" id="4874"/>
    <lineage>
        <taxon>Eukaryota</taxon>
        <taxon>Fungi</taxon>
        <taxon>Fungi incertae sedis</taxon>
        <taxon>Mucoromycota</taxon>
        <taxon>Glomeromycotina</taxon>
        <taxon>Glomeromycetes</taxon>
        <taxon>Diversisporales</taxon>
        <taxon>Gigasporaceae</taxon>
        <taxon>Gigaspora</taxon>
    </lineage>
</organism>
<feature type="compositionally biased region" description="Basic and acidic residues" evidence="1">
    <location>
        <begin position="9"/>
        <end position="18"/>
    </location>
</feature>